<organism evidence="1">
    <name type="scientific">Arundo donax</name>
    <name type="common">Giant reed</name>
    <name type="synonym">Donax arundinaceus</name>
    <dbReference type="NCBI Taxonomy" id="35708"/>
    <lineage>
        <taxon>Eukaryota</taxon>
        <taxon>Viridiplantae</taxon>
        <taxon>Streptophyta</taxon>
        <taxon>Embryophyta</taxon>
        <taxon>Tracheophyta</taxon>
        <taxon>Spermatophyta</taxon>
        <taxon>Magnoliopsida</taxon>
        <taxon>Liliopsida</taxon>
        <taxon>Poales</taxon>
        <taxon>Poaceae</taxon>
        <taxon>PACMAD clade</taxon>
        <taxon>Arundinoideae</taxon>
        <taxon>Arundineae</taxon>
        <taxon>Arundo</taxon>
    </lineage>
</organism>
<dbReference type="EMBL" id="GBRH01228484">
    <property type="protein sequence ID" value="JAD69411.1"/>
    <property type="molecule type" value="Transcribed_RNA"/>
</dbReference>
<accession>A0A0A9C1F9</accession>
<sequence>MKYGGQQGLD</sequence>
<protein>
    <submittedName>
        <fullName evidence="1">Uncharacterized protein</fullName>
    </submittedName>
</protein>
<evidence type="ECO:0000313" key="1">
    <source>
        <dbReference type="EMBL" id="JAD69411.1"/>
    </source>
</evidence>
<name>A0A0A9C1F9_ARUDO</name>
<reference evidence="1" key="1">
    <citation type="submission" date="2014-09" db="EMBL/GenBank/DDBJ databases">
        <authorList>
            <person name="Magalhaes I.L.F."/>
            <person name="Oliveira U."/>
            <person name="Santos F.R."/>
            <person name="Vidigal T.H.D.A."/>
            <person name="Brescovit A.D."/>
            <person name="Santos A.J."/>
        </authorList>
    </citation>
    <scope>NUCLEOTIDE SEQUENCE</scope>
    <source>
        <tissue evidence="1">Shoot tissue taken approximately 20 cm above the soil surface</tissue>
    </source>
</reference>
<proteinExistence type="predicted"/>
<reference evidence="1" key="2">
    <citation type="journal article" date="2015" name="Data Brief">
        <title>Shoot transcriptome of the giant reed, Arundo donax.</title>
        <authorList>
            <person name="Barrero R.A."/>
            <person name="Guerrero F.D."/>
            <person name="Moolhuijzen P."/>
            <person name="Goolsby J.A."/>
            <person name="Tidwell J."/>
            <person name="Bellgard S.E."/>
            <person name="Bellgard M.I."/>
        </authorList>
    </citation>
    <scope>NUCLEOTIDE SEQUENCE</scope>
    <source>
        <tissue evidence="1">Shoot tissue taken approximately 20 cm above the soil surface</tissue>
    </source>
</reference>